<dbReference type="GO" id="GO:0061630">
    <property type="term" value="F:ubiquitin protein ligase activity"/>
    <property type="evidence" value="ECO:0007669"/>
    <property type="project" value="TreeGrafter"/>
</dbReference>
<dbReference type="Proteomes" id="UP000663823">
    <property type="component" value="Unassembled WGS sequence"/>
</dbReference>
<dbReference type="GO" id="GO:0000209">
    <property type="term" value="P:protein polyubiquitination"/>
    <property type="evidence" value="ECO:0007669"/>
    <property type="project" value="TreeGrafter"/>
</dbReference>
<evidence type="ECO:0000256" key="1">
    <source>
        <dbReference type="ARBA" id="ARBA00022737"/>
    </source>
</evidence>
<dbReference type="PANTHER" id="PTHR24104">
    <property type="entry name" value="E3 UBIQUITIN-PROTEIN LIGASE NHLRC1-RELATED"/>
    <property type="match status" value="1"/>
</dbReference>
<dbReference type="PANTHER" id="PTHR24104:SF25">
    <property type="entry name" value="PROTEIN LIN-41"/>
    <property type="match status" value="1"/>
</dbReference>
<dbReference type="InterPro" id="IPR050952">
    <property type="entry name" value="TRIM-NHL_E3_ligases"/>
</dbReference>
<keyword evidence="1" id="KW-0677">Repeat</keyword>
<dbReference type="PROSITE" id="PS51125">
    <property type="entry name" value="NHL"/>
    <property type="match status" value="1"/>
</dbReference>
<accession>A0A818IT09</accession>
<dbReference type="GO" id="GO:0043161">
    <property type="term" value="P:proteasome-mediated ubiquitin-dependent protein catabolic process"/>
    <property type="evidence" value="ECO:0007669"/>
    <property type="project" value="TreeGrafter"/>
</dbReference>
<dbReference type="SUPFAM" id="SSF101898">
    <property type="entry name" value="NHL repeat"/>
    <property type="match status" value="1"/>
</dbReference>
<evidence type="ECO:0000313" key="4">
    <source>
        <dbReference type="Proteomes" id="UP000663823"/>
    </source>
</evidence>
<dbReference type="InterPro" id="IPR011042">
    <property type="entry name" value="6-blade_b-propeller_TolB-like"/>
</dbReference>
<evidence type="ECO:0000313" key="3">
    <source>
        <dbReference type="EMBL" id="CAF3529498.1"/>
    </source>
</evidence>
<reference evidence="3" key="1">
    <citation type="submission" date="2021-02" db="EMBL/GenBank/DDBJ databases">
        <authorList>
            <person name="Nowell W R."/>
        </authorList>
    </citation>
    <scope>NUCLEOTIDE SEQUENCE</scope>
</reference>
<comment type="caution">
    <text evidence="3">The sequence shown here is derived from an EMBL/GenBank/DDBJ whole genome shotgun (WGS) entry which is preliminary data.</text>
</comment>
<name>A0A818IT09_9BILA</name>
<dbReference type="AlphaFoldDB" id="A0A818IT09"/>
<proteinExistence type="predicted"/>
<evidence type="ECO:0000256" key="2">
    <source>
        <dbReference type="PROSITE-ProRule" id="PRU00504"/>
    </source>
</evidence>
<evidence type="ECO:0008006" key="5">
    <source>
        <dbReference type="Google" id="ProtNLM"/>
    </source>
</evidence>
<gene>
    <name evidence="3" type="ORF">OTI717_LOCUS3241</name>
</gene>
<protein>
    <recommendedName>
        <fullName evidence="5">SMP-30/Gluconolactonase/LRE-like region domain-containing protein</fullName>
    </recommendedName>
</protein>
<dbReference type="GO" id="GO:0008270">
    <property type="term" value="F:zinc ion binding"/>
    <property type="evidence" value="ECO:0007669"/>
    <property type="project" value="UniProtKB-KW"/>
</dbReference>
<organism evidence="3 4">
    <name type="scientific">Rotaria sordida</name>
    <dbReference type="NCBI Taxonomy" id="392033"/>
    <lineage>
        <taxon>Eukaryota</taxon>
        <taxon>Metazoa</taxon>
        <taxon>Spiralia</taxon>
        <taxon>Gnathifera</taxon>
        <taxon>Rotifera</taxon>
        <taxon>Eurotatoria</taxon>
        <taxon>Bdelloidea</taxon>
        <taxon>Philodinida</taxon>
        <taxon>Philodinidae</taxon>
        <taxon>Rotaria</taxon>
    </lineage>
</organism>
<dbReference type="EMBL" id="CAJOAX010000172">
    <property type="protein sequence ID" value="CAF3529498.1"/>
    <property type="molecule type" value="Genomic_DNA"/>
</dbReference>
<sequence length="778" mass="88206">MKLNMKSNTASSNSFERPKVLLFKFLAHQIHPFAYAVNTFLQPALDDCRTLLHDNPQDTFNILLSLTQTFVRFAPNSELIYDDIQQFAYKLKNTIDECFIWLDPDTIQQSSQLLESIRHNLLFIIQYENKHNTMYTNMYKKMSKLTNLQKINSLPTEIQALSSNNSLDTTIPIQIANNKETEIHVNGHSDLHKLNEYDKTTVKQIITNSIPLSSDMPVIQDKKHSTLILPLQVNQLKSLSSPISFQSTQNNIVSSMATSVTTKLMNQMKNLTVTSMPTTKVTLTSNNQSSSSSSQTVPPVSYLSEYEITETITSSNKKPIGTIASFPPRHLSTTMDAVYENILMADYEDFSSKSNVINKNEKIHSYTRNTPAPILLNDDTSRSGTTTSTQMTPNIYSIYDDEWDNEITRQYYLNRGSIEPILNEANWHPVKDCLSIVIEQSHMNHTTGITHSDITDQYIREFGNKQNRPILQGDLCMTYGTPQSTPQATCLPIGVGLSYDELTLLSCDVHRNSQNVRLFDIETGRLKHTISGNQQMKFHRPSAVMSNARNNILIVERDYIYITEPDGRLIQTIGHRSIKQLYGIALFHDRYLLTIDSKVTDNHTAENSRLLLFDPNNGQLVFEQSINVNRESEDILKQQTINRIQGKILSETTSKPRFLATYNDNIYIADLGRSLIYGTSIRNRFEYQNTTVFGGQGRANGEMTDPSGLFIDSGGNIISADSKNDRIQIFTSDGEYKTTLKLNERIKRPSGICANRSGTKFYISCYLAGCVRAFNITY</sequence>
<feature type="repeat" description="NHL" evidence="2">
    <location>
        <begin position="690"/>
        <end position="733"/>
    </location>
</feature>
<dbReference type="Gene3D" id="2.120.10.30">
    <property type="entry name" value="TolB, C-terminal domain"/>
    <property type="match status" value="2"/>
</dbReference>
<dbReference type="InterPro" id="IPR001258">
    <property type="entry name" value="NHL_repeat"/>
</dbReference>